<name>A0A5M3MN02_CONPW</name>
<dbReference type="KEGG" id="cput:CONPUDRAFT_90635"/>
<accession>A0A5M3MN02</accession>
<sequence length="218" mass="24300">MPSRIPLNAFLGGPIVGGEYSTGDTALRSVSQAFFEQVCPEPVVMRWEKVADQRMWDEYWTVPASHVLDVWLAAINAIEEPCLMIAGDTHQIIEHDMFGQKDRLLGIWPALTASPILKAWTWSSLVYGAFAKNIQLFTSPPLFGTHNQPEQDAVARQLAYCNPRSPRHSRETRGLPRPLPIPCQGVYPVVSVQPVPRSPRPLYPTPYDAPLSEKKAAS</sequence>
<protein>
    <submittedName>
        <fullName evidence="2">Uncharacterized protein</fullName>
    </submittedName>
</protein>
<comment type="caution">
    <text evidence="2">The sequence shown here is derived from an EMBL/GenBank/DDBJ whole genome shotgun (WGS) entry which is preliminary data.</text>
</comment>
<evidence type="ECO:0000313" key="3">
    <source>
        <dbReference type="Proteomes" id="UP000053558"/>
    </source>
</evidence>
<reference evidence="3" key="1">
    <citation type="journal article" date="2012" name="Science">
        <title>The Paleozoic origin of enzymatic lignin decomposition reconstructed from 31 fungal genomes.</title>
        <authorList>
            <person name="Floudas D."/>
            <person name="Binder M."/>
            <person name="Riley R."/>
            <person name="Barry K."/>
            <person name="Blanchette R.A."/>
            <person name="Henrissat B."/>
            <person name="Martinez A.T."/>
            <person name="Otillar R."/>
            <person name="Spatafora J.W."/>
            <person name="Yadav J.S."/>
            <person name="Aerts A."/>
            <person name="Benoit I."/>
            <person name="Boyd A."/>
            <person name="Carlson A."/>
            <person name="Copeland A."/>
            <person name="Coutinho P.M."/>
            <person name="de Vries R.P."/>
            <person name="Ferreira P."/>
            <person name="Findley K."/>
            <person name="Foster B."/>
            <person name="Gaskell J."/>
            <person name="Glotzer D."/>
            <person name="Gorecki P."/>
            <person name="Heitman J."/>
            <person name="Hesse C."/>
            <person name="Hori C."/>
            <person name="Igarashi K."/>
            <person name="Jurgens J.A."/>
            <person name="Kallen N."/>
            <person name="Kersten P."/>
            <person name="Kohler A."/>
            <person name="Kuees U."/>
            <person name="Kumar T.K.A."/>
            <person name="Kuo A."/>
            <person name="LaButti K."/>
            <person name="Larrondo L.F."/>
            <person name="Lindquist E."/>
            <person name="Ling A."/>
            <person name="Lombard V."/>
            <person name="Lucas S."/>
            <person name="Lundell T."/>
            <person name="Martin R."/>
            <person name="McLaughlin D.J."/>
            <person name="Morgenstern I."/>
            <person name="Morin E."/>
            <person name="Murat C."/>
            <person name="Nagy L.G."/>
            <person name="Nolan M."/>
            <person name="Ohm R.A."/>
            <person name="Patyshakuliyeva A."/>
            <person name="Rokas A."/>
            <person name="Ruiz-Duenas F.J."/>
            <person name="Sabat G."/>
            <person name="Salamov A."/>
            <person name="Samejima M."/>
            <person name="Schmutz J."/>
            <person name="Slot J.C."/>
            <person name="St John F."/>
            <person name="Stenlid J."/>
            <person name="Sun H."/>
            <person name="Sun S."/>
            <person name="Syed K."/>
            <person name="Tsang A."/>
            <person name="Wiebenga A."/>
            <person name="Young D."/>
            <person name="Pisabarro A."/>
            <person name="Eastwood D.C."/>
            <person name="Martin F."/>
            <person name="Cullen D."/>
            <person name="Grigoriev I.V."/>
            <person name="Hibbett D.S."/>
        </authorList>
    </citation>
    <scope>NUCLEOTIDE SEQUENCE [LARGE SCALE GENOMIC DNA]</scope>
    <source>
        <strain evidence="3">RWD-64-598 SS2</strain>
    </source>
</reference>
<dbReference type="RefSeq" id="XP_007769362.1">
    <property type="nucleotide sequence ID" value="XM_007771172.1"/>
</dbReference>
<organism evidence="2 3">
    <name type="scientific">Coniophora puteana (strain RWD-64-598)</name>
    <name type="common">Brown rot fungus</name>
    <dbReference type="NCBI Taxonomy" id="741705"/>
    <lineage>
        <taxon>Eukaryota</taxon>
        <taxon>Fungi</taxon>
        <taxon>Dikarya</taxon>
        <taxon>Basidiomycota</taxon>
        <taxon>Agaricomycotina</taxon>
        <taxon>Agaricomycetes</taxon>
        <taxon>Agaricomycetidae</taxon>
        <taxon>Boletales</taxon>
        <taxon>Coniophorineae</taxon>
        <taxon>Coniophoraceae</taxon>
        <taxon>Coniophora</taxon>
    </lineage>
</organism>
<evidence type="ECO:0000256" key="1">
    <source>
        <dbReference type="SAM" id="MobiDB-lite"/>
    </source>
</evidence>
<gene>
    <name evidence="2" type="ORF">CONPUDRAFT_90635</name>
</gene>
<dbReference type="EMBL" id="JH711579">
    <property type="protein sequence ID" value="EIW80406.1"/>
    <property type="molecule type" value="Genomic_DNA"/>
</dbReference>
<evidence type="ECO:0000313" key="2">
    <source>
        <dbReference type="EMBL" id="EIW80406.1"/>
    </source>
</evidence>
<proteinExistence type="predicted"/>
<feature type="region of interest" description="Disordered" evidence="1">
    <location>
        <begin position="193"/>
        <end position="218"/>
    </location>
</feature>
<dbReference type="GeneID" id="19211401"/>
<dbReference type="AlphaFoldDB" id="A0A5M3MN02"/>
<keyword evidence="3" id="KW-1185">Reference proteome</keyword>
<dbReference type="Proteomes" id="UP000053558">
    <property type="component" value="Unassembled WGS sequence"/>
</dbReference>